<proteinExistence type="predicted"/>
<feature type="region of interest" description="Disordered" evidence="1">
    <location>
        <begin position="30"/>
        <end position="63"/>
    </location>
</feature>
<gene>
    <name evidence="3" type="ORF">PVK37_23685</name>
</gene>
<dbReference type="EMBL" id="CP118615">
    <property type="protein sequence ID" value="WDZ83441.1"/>
    <property type="molecule type" value="Genomic_DNA"/>
</dbReference>
<sequence length="63" mass="5960">MGRIATAVKLAALAAGTAGLIALGATAAQADETPTPGGTGTPAAVVSPSPSPSTSTLDNNPWD</sequence>
<evidence type="ECO:0000313" key="4">
    <source>
        <dbReference type="Proteomes" id="UP001219605"/>
    </source>
</evidence>
<evidence type="ECO:0008006" key="5">
    <source>
        <dbReference type="Google" id="ProtNLM"/>
    </source>
</evidence>
<evidence type="ECO:0000256" key="1">
    <source>
        <dbReference type="SAM" id="MobiDB-lite"/>
    </source>
</evidence>
<name>A0ABY7ZLX3_9ACTN</name>
<keyword evidence="2" id="KW-0732">Signal</keyword>
<evidence type="ECO:0000313" key="3">
    <source>
        <dbReference type="EMBL" id="WDZ83441.1"/>
    </source>
</evidence>
<feature type="chain" id="PRO_5045583873" description="Endoglucanase" evidence="2">
    <location>
        <begin position="31"/>
        <end position="63"/>
    </location>
</feature>
<keyword evidence="4" id="KW-1185">Reference proteome</keyword>
<accession>A0ABY7ZLX3</accession>
<dbReference type="Proteomes" id="UP001219605">
    <property type="component" value="Chromosome"/>
</dbReference>
<evidence type="ECO:0000256" key="2">
    <source>
        <dbReference type="SAM" id="SignalP"/>
    </source>
</evidence>
<feature type="signal peptide" evidence="2">
    <location>
        <begin position="1"/>
        <end position="30"/>
    </location>
</feature>
<organism evidence="3 4">
    <name type="scientific">Micromonospora cathayae</name>
    <dbReference type="NCBI Taxonomy" id="3028804"/>
    <lineage>
        <taxon>Bacteria</taxon>
        <taxon>Bacillati</taxon>
        <taxon>Actinomycetota</taxon>
        <taxon>Actinomycetes</taxon>
        <taxon>Micromonosporales</taxon>
        <taxon>Micromonosporaceae</taxon>
        <taxon>Micromonospora</taxon>
    </lineage>
</organism>
<feature type="compositionally biased region" description="Low complexity" evidence="1">
    <location>
        <begin position="30"/>
        <end position="56"/>
    </location>
</feature>
<protein>
    <recommendedName>
        <fullName evidence="5">Endoglucanase</fullName>
    </recommendedName>
</protein>
<dbReference type="RefSeq" id="WP_275029957.1">
    <property type="nucleotide sequence ID" value="NZ_CP118615.1"/>
</dbReference>
<reference evidence="3 4" key="1">
    <citation type="submission" date="2023-02" db="EMBL/GenBank/DDBJ databases">
        <authorList>
            <person name="Mo P."/>
        </authorList>
    </citation>
    <scope>NUCLEOTIDE SEQUENCE [LARGE SCALE GENOMIC DNA]</scope>
    <source>
        <strain evidence="3 4">HUAS 3</strain>
    </source>
</reference>